<dbReference type="EMBL" id="JAKLWS010000022">
    <property type="protein sequence ID" value="MCG2589844.1"/>
    <property type="molecule type" value="Genomic_DNA"/>
</dbReference>
<gene>
    <name evidence="8" type="ORF">L6773_14785</name>
</gene>
<dbReference type="InterPro" id="IPR004197">
    <property type="entry name" value="Cellulase_Ig-like"/>
</dbReference>
<organism evidence="8 9">
    <name type="scientific">Rhodohalobacter sulfatireducens</name>
    <dbReference type="NCBI Taxonomy" id="2911366"/>
    <lineage>
        <taxon>Bacteria</taxon>
        <taxon>Pseudomonadati</taxon>
        <taxon>Balneolota</taxon>
        <taxon>Balneolia</taxon>
        <taxon>Balneolales</taxon>
        <taxon>Balneolaceae</taxon>
        <taxon>Rhodohalobacter</taxon>
    </lineage>
</organism>
<comment type="caution">
    <text evidence="8">The sequence shown here is derived from an EMBL/GenBank/DDBJ whole genome shotgun (WGS) entry which is preliminary data.</text>
</comment>
<dbReference type="InterPro" id="IPR001701">
    <property type="entry name" value="Glyco_hydro_9"/>
</dbReference>
<keyword evidence="2 8" id="KW-0378">Hydrolase</keyword>
<evidence type="ECO:0000256" key="6">
    <source>
        <dbReference type="SAM" id="Phobius"/>
    </source>
</evidence>
<keyword evidence="4" id="KW-0326">Glycosidase</keyword>
<dbReference type="Pfam" id="PF00759">
    <property type="entry name" value="Glyco_hydro_9"/>
    <property type="match status" value="1"/>
</dbReference>
<keyword evidence="9" id="KW-1185">Reference proteome</keyword>
<keyword evidence="6" id="KW-0812">Transmembrane</keyword>
<comment type="similarity">
    <text evidence="1">Belongs to the glycosyl hydrolase 9 (cellulase E) family.</text>
</comment>
<keyword evidence="5" id="KW-0624">Polysaccharide degradation</keyword>
<evidence type="ECO:0000256" key="1">
    <source>
        <dbReference type="ARBA" id="ARBA00007072"/>
    </source>
</evidence>
<evidence type="ECO:0000259" key="7">
    <source>
        <dbReference type="Pfam" id="PF00759"/>
    </source>
</evidence>
<sequence>MNFCLPYHFNTPLIVSFFHASLLWAAILILPYNVGAQVNGELMPIEFENSAEYRWLQKEVLDSRLLDDMSEPGNWTLTGTGDLTFQKNSGPDGMNTLRVEMEMFSDQPAPTTRRLSSVNLVRKIPGENWNSFNRISMWIRPDVKGFPMLPLQIVLHNDGEVKVPDAYYREGIHYVTLQNKKWQKVVWEITPTERDKVTSLEFGYWVNKMLAAPDDRISFEMGQIELQRVEPDHYKGWDVAPGKISYSHTGYQVGASKSALASDLSANNFQLIRLDNNALPELVLDAPIETVTTKLGEYQLMDFSEVRKSGTYIIQAGNTRTQPFKIDEDVWRGTIWKTLNFFYGQRCGYKIPGSHDVCHTDWMATQGNKKIVMNGGWHDAGDLSQGMINTGEATYSMFALAEKLQKRKYDPELLERVLDEAKWGLHWILKVRFEGGFRIGFASNNLWTNGIIGDEDDRTREALNNPNVNYIAASAAAIASRVLKHIDPQLAAKSLRIAEDDWQYAINGTAGPETWSTPAYSTTPLELAGIGILASIELYKASGKKKYADKATELGQIIVDSQQKRFVGPEFPLAGFFYTGPDKEDHFYQFHHGNDQAPILAMAKLVSTFPFHENWMDWYAVIALYSEYQKTSSQITEPYGVLPAYVYHESDYIHFPEQAARHQASREGFRDQVLQGLPMGDGYYLRKFPVWFSRRGNYGVLLSQAKALAIAAHTRRNLDAANLAQKQAQWIVGRNPFASSTMYGEGYDWSQIYSVSSGDFVGSLPVGMKSYDITDVPYWPPQNMYVYKEVWTHSTSRWLWLMEELSGPAIVEGRVTPSSAHQVEIEEKATGRTLTIDVDNDGSFRSFIPEGEYLARAHDKQTSFTALTGSRSQLDLRKNHSLDFTLEKETTEKGAVTIKLTATGEGTHTFTLRSDNLDVNQPEKELTLTSNNGSSIEWNAQILSADAPWVAVVIPNGNISLRKEVVGSFIRNE</sequence>
<evidence type="ECO:0000313" key="8">
    <source>
        <dbReference type="EMBL" id="MCG2589844.1"/>
    </source>
</evidence>
<evidence type="ECO:0000256" key="5">
    <source>
        <dbReference type="ARBA" id="ARBA00023326"/>
    </source>
</evidence>
<dbReference type="InterPro" id="IPR014756">
    <property type="entry name" value="Ig_E-set"/>
</dbReference>
<dbReference type="GO" id="GO:0016787">
    <property type="term" value="F:hydrolase activity"/>
    <property type="evidence" value="ECO:0007669"/>
    <property type="project" value="UniProtKB-KW"/>
</dbReference>
<evidence type="ECO:0000256" key="3">
    <source>
        <dbReference type="ARBA" id="ARBA00023277"/>
    </source>
</evidence>
<dbReference type="Gene3D" id="1.50.10.10">
    <property type="match status" value="1"/>
</dbReference>
<dbReference type="InterPro" id="IPR008928">
    <property type="entry name" value="6-hairpin_glycosidase_sf"/>
</dbReference>
<keyword evidence="6" id="KW-0472">Membrane</keyword>
<evidence type="ECO:0000313" key="9">
    <source>
        <dbReference type="Proteomes" id="UP001165366"/>
    </source>
</evidence>
<dbReference type="InterPro" id="IPR013783">
    <property type="entry name" value="Ig-like_fold"/>
</dbReference>
<evidence type="ECO:0000256" key="4">
    <source>
        <dbReference type="ARBA" id="ARBA00023295"/>
    </source>
</evidence>
<accession>A0ABS9KG52</accession>
<reference evidence="8" key="2">
    <citation type="submission" date="2024-05" db="EMBL/GenBank/DDBJ databases">
        <title>Rhodohalobacter halophilus gen. nov., sp. nov., a moderately halophilic member of the family Balneolaceae.</title>
        <authorList>
            <person name="Xia J."/>
        </authorList>
    </citation>
    <scope>NUCLEOTIDE SEQUENCE</scope>
    <source>
        <strain evidence="8">WB101</strain>
    </source>
</reference>
<dbReference type="InterPro" id="IPR012341">
    <property type="entry name" value="6hp_glycosidase-like_sf"/>
</dbReference>
<dbReference type="SUPFAM" id="SSF81296">
    <property type="entry name" value="E set domains"/>
    <property type="match status" value="1"/>
</dbReference>
<keyword evidence="3" id="KW-0119">Carbohydrate metabolism</keyword>
<evidence type="ECO:0000256" key="2">
    <source>
        <dbReference type="ARBA" id="ARBA00022801"/>
    </source>
</evidence>
<protein>
    <submittedName>
        <fullName evidence="8">Glycoside hydrolase family 9 protein</fullName>
    </submittedName>
</protein>
<dbReference type="CDD" id="cd02850">
    <property type="entry name" value="E_set_Cellulase_N"/>
    <property type="match status" value="1"/>
</dbReference>
<dbReference type="RefSeq" id="WP_237855203.1">
    <property type="nucleotide sequence ID" value="NZ_JAKLWS010000022.1"/>
</dbReference>
<dbReference type="Gene3D" id="2.60.40.10">
    <property type="entry name" value="Immunoglobulins"/>
    <property type="match status" value="1"/>
</dbReference>
<dbReference type="SUPFAM" id="SSF48208">
    <property type="entry name" value="Six-hairpin glycosidases"/>
    <property type="match status" value="1"/>
</dbReference>
<proteinExistence type="inferred from homology"/>
<dbReference type="PANTHER" id="PTHR22298">
    <property type="entry name" value="ENDO-1,4-BETA-GLUCANASE"/>
    <property type="match status" value="1"/>
</dbReference>
<keyword evidence="6" id="KW-1133">Transmembrane helix</keyword>
<dbReference type="Proteomes" id="UP001165366">
    <property type="component" value="Unassembled WGS sequence"/>
</dbReference>
<feature type="domain" description="Glycoside hydrolase family 9" evidence="7">
    <location>
        <begin position="335"/>
        <end position="749"/>
    </location>
</feature>
<name>A0ABS9KG52_9BACT</name>
<reference evidence="8" key="1">
    <citation type="submission" date="2022-01" db="EMBL/GenBank/DDBJ databases">
        <authorList>
            <person name="Wang Y."/>
        </authorList>
    </citation>
    <scope>NUCLEOTIDE SEQUENCE</scope>
    <source>
        <strain evidence="8">WB101</strain>
    </source>
</reference>
<feature type="transmembrane region" description="Helical" evidence="6">
    <location>
        <begin position="12"/>
        <end position="32"/>
    </location>
</feature>